<name>A0A2P6TYM2_CHLSO</name>
<dbReference type="Proteomes" id="UP000239899">
    <property type="component" value="Unassembled WGS sequence"/>
</dbReference>
<dbReference type="EMBL" id="LHPG02000004">
    <property type="protein sequence ID" value="PRW59140.1"/>
    <property type="molecule type" value="Genomic_DNA"/>
</dbReference>
<sequence>MLVASAFSKVQLASGPRWAAAQLPPRSAAPSTSRPPMRSQPCHPVAAGFACLADVSHVQTFAVTCVVVGPVFCFLQPMLLMATGKLWRCLLPCLADGLPLSSDDYKARVQAAQQLNKELEQLSAKVEEAAAVELQLQRQLDALPQKERE</sequence>
<comment type="caution">
    <text evidence="2">The sequence shown here is derived from an EMBL/GenBank/DDBJ whole genome shotgun (WGS) entry which is preliminary data.</text>
</comment>
<evidence type="ECO:0000256" key="1">
    <source>
        <dbReference type="SAM" id="Coils"/>
    </source>
</evidence>
<evidence type="ECO:0000313" key="3">
    <source>
        <dbReference type="Proteomes" id="UP000239899"/>
    </source>
</evidence>
<evidence type="ECO:0000313" key="2">
    <source>
        <dbReference type="EMBL" id="PRW59140.1"/>
    </source>
</evidence>
<protein>
    <submittedName>
        <fullName evidence="2">Ribonuclease Y</fullName>
    </submittedName>
</protein>
<keyword evidence="1" id="KW-0175">Coiled coil</keyword>
<organism evidence="2 3">
    <name type="scientific">Chlorella sorokiniana</name>
    <name type="common">Freshwater green alga</name>
    <dbReference type="NCBI Taxonomy" id="3076"/>
    <lineage>
        <taxon>Eukaryota</taxon>
        <taxon>Viridiplantae</taxon>
        <taxon>Chlorophyta</taxon>
        <taxon>core chlorophytes</taxon>
        <taxon>Trebouxiophyceae</taxon>
        <taxon>Chlorellales</taxon>
        <taxon>Chlorellaceae</taxon>
        <taxon>Chlorella clade</taxon>
        <taxon>Chlorella</taxon>
    </lineage>
</organism>
<accession>A0A2P6TYM2</accession>
<keyword evidence="3" id="KW-1185">Reference proteome</keyword>
<gene>
    <name evidence="2" type="ORF">C2E21_2573</name>
</gene>
<feature type="coiled-coil region" evidence="1">
    <location>
        <begin position="102"/>
        <end position="139"/>
    </location>
</feature>
<reference evidence="2 3" key="1">
    <citation type="journal article" date="2018" name="Plant J.">
        <title>Genome sequences of Chlorella sorokiniana UTEX 1602 and Micractinium conductrix SAG 241.80: implications to maltose excretion by a green alga.</title>
        <authorList>
            <person name="Arriola M.B."/>
            <person name="Velmurugan N."/>
            <person name="Zhang Y."/>
            <person name="Plunkett M.H."/>
            <person name="Hondzo H."/>
            <person name="Barney B.M."/>
        </authorList>
    </citation>
    <scope>NUCLEOTIDE SEQUENCE [LARGE SCALE GENOMIC DNA]</scope>
    <source>
        <strain evidence="3">UTEX 1602</strain>
    </source>
</reference>
<dbReference type="AlphaFoldDB" id="A0A2P6TYM2"/>
<proteinExistence type="predicted"/>